<evidence type="ECO:0000256" key="1">
    <source>
        <dbReference type="ARBA" id="ARBA00023125"/>
    </source>
</evidence>
<evidence type="ECO:0000256" key="3">
    <source>
        <dbReference type="PIRNR" id="PIRNR002070"/>
    </source>
</evidence>
<proteinExistence type="inferred from homology"/>
<keyword evidence="6" id="KW-1185">Reference proteome</keyword>
<reference evidence="5 6" key="1">
    <citation type="submission" date="2017-01" db="EMBL/GenBank/DDBJ databases">
        <title>First insights into the biology of 'candidatus Vampirococcus archaeovorus'.</title>
        <authorList>
            <person name="Kizina J."/>
            <person name="Jordan S."/>
            <person name="Stueber K."/>
            <person name="Reinhardt R."/>
            <person name="Harder J."/>
        </authorList>
    </citation>
    <scope>NUCLEOTIDE SEQUENCE [LARGE SCALE GENOMIC DNA]</scope>
    <source>
        <strain evidence="5 6">LiM</strain>
    </source>
</reference>
<evidence type="ECO:0000256" key="4">
    <source>
        <dbReference type="SAM" id="MobiDB-lite"/>
    </source>
</evidence>
<dbReference type="OrthoDB" id="9809878at2"/>
<dbReference type="InterPro" id="IPR011344">
    <property type="entry name" value="ssDNA-bd"/>
</dbReference>
<organism evidence="5 6">
    <name type="scientific">Velamenicoccus archaeovorus</name>
    <dbReference type="NCBI Taxonomy" id="1930593"/>
    <lineage>
        <taxon>Bacteria</taxon>
        <taxon>Pseudomonadati</taxon>
        <taxon>Candidatus Omnitrophota</taxon>
        <taxon>Candidatus Velamenicoccus</taxon>
    </lineage>
</organism>
<dbReference type="InterPro" id="IPR012340">
    <property type="entry name" value="NA-bd_OB-fold"/>
</dbReference>
<dbReference type="EMBL" id="CP019384">
    <property type="protein sequence ID" value="QAT16348.1"/>
    <property type="molecule type" value="Genomic_DNA"/>
</dbReference>
<dbReference type="Pfam" id="PF00436">
    <property type="entry name" value="SSB"/>
    <property type="match status" value="1"/>
</dbReference>
<dbReference type="PROSITE" id="PS50935">
    <property type="entry name" value="SSB"/>
    <property type="match status" value="1"/>
</dbReference>
<feature type="region of interest" description="Disordered" evidence="4">
    <location>
        <begin position="110"/>
        <end position="152"/>
    </location>
</feature>
<dbReference type="PANTHER" id="PTHR10302">
    <property type="entry name" value="SINGLE-STRANDED DNA-BINDING PROTEIN"/>
    <property type="match status" value="1"/>
</dbReference>
<dbReference type="Proteomes" id="UP000287243">
    <property type="component" value="Chromosome"/>
</dbReference>
<evidence type="ECO:0000313" key="6">
    <source>
        <dbReference type="Proteomes" id="UP000287243"/>
    </source>
</evidence>
<dbReference type="KEGG" id="vai:BU251_00645"/>
<evidence type="ECO:0000256" key="2">
    <source>
        <dbReference type="HAMAP-Rule" id="MF_00984"/>
    </source>
</evidence>
<dbReference type="PIRSF" id="PIRSF002070">
    <property type="entry name" value="SSB"/>
    <property type="match status" value="1"/>
</dbReference>
<accession>A0A410P2N8</accession>
<dbReference type="NCBIfam" id="TIGR00621">
    <property type="entry name" value="ssb"/>
    <property type="match status" value="1"/>
</dbReference>
<dbReference type="AlphaFoldDB" id="A0A410P2N8"/>
<dbReference type="PANTHER" id="PTHR10302:SF27">
    <property type="entry name" value="SINGLE-STRANDED DNA-BINDING PROTEIN"/>
    <property type="match status" value="1"/>
</dbReference>
<name>A0A410P2N8_VELA1</name>
<sequence>MANLNKVFLIGNLTKDPELRYTPGGTAVVNLRMATNRRFKDKTGEMKQEVCFITVVAWDKQAEVCNQYLRKGSPLFVEGRLQTRSWDGNDGKKRSVVEVRAERIQFLGQAGQKGETAAEEHVSTAEEKQAAPALGADTDDVSWGQDAAEDVS</sequence>
<dbReference type="GO" id="GO:0006260">
    <property type="term" value="P:DNA replication"/>
    <property type="evidence" value="ECO:0007669"/>
    <property type="project" value="InterPro"/>
</dbReference>
<dbReference type="Gene3D" id="2.40.50.140">
    <property type="entry name" value="Nucleic acid-binding proteins"/>
    <property type="match status" value="1"/>
</dbReference>
<feature type="compositionally biased region" description="Basic and acidic residues" evidence="4">
    <location>
        <begin position="116"/>
        <end position="129"/>
    </location>
</feature>
<dbReference type="CDD" id="cd04496">
    <property type="entry name" value="SSB_OBF"/>
    <property type="match status" value="1"/>
</dbReference>
<dbReference type="RefSeq" id="WP_128698984.1">
    <property type="nucleotide sequence ID" value="NZ_CP019384.1"/>
</dbReference>
<comment type="subunit">
    <text evidence="2">Homotetramer.</text>
</comment>
<dbReference type="InterPro" id="IPR000424">
    <property type="entry name" value="Primosome_PriB/ssb"/>
</dbReference>
<comment type="caution">
    <text evidence="2">Lacks conserved residue(s) required for the propagation of feature annotation.</text>
</comment>
<protein>
    <recommendedName>
        <fullName evidence="2 3">Single-stranded DNA-binding protein</fullName>
        <shortName evidence="2">SSB</shortName>
    </recommendedName>
</protein>
<dbReference type="HAMAP" id="MF_00984">
    <property type="entry name" value="SSB"/>
    <property type="match status" value="1"/>
</dbReference>
<keyword evidence="1 2" id="KW-0238">DNA-binding</keyword>
<dbReference type="SUPFAM" id="SSF50249">
    <property type="entry name" value="Nucleic acid-binding proteins"/>
    <property type="match status" value="1"/>
</dbReference>
<dbReference type="GO" id="GO:0009295">
    <property type="term" value="C:nucleoid"/>
    <property type="evidence" value="ECO:0007669"/>
    <property type="project" value="TreeGrafter"/>
</dbReference>
<evidence type="ECO:0000313" key="5">
    <source>
        <dbReference type="EMBL" id="QAT16348.1"/>
    </source>
</evidence>
<gene>
    <name evidence="5" type="ORF">BU251_00645</name>
</gene>
<dbReference type="GO" id="GO:0003697">
    <property type="term" value="F:single-stranded DNA binding"/>
    <property type="evidence" value="ECO:0007669"/>
    <property type="project" value="UniProtKB-UniRule"/>
</dbReference>